<dbReference type="OMA" id="FYYYSEE"/>
<keyword evidence="2" id="KW-0936">Ethylene signaling pathway</keyword>
<reference evidence="9 10" key="1">
    <citation type="journal article" date="2014" name="Nat. Genet.">
        <title>Genome sequence of the hot pepper provides insights into the evolution of pungency in Capsicum species.</title>
        <authorList>
            <person name="Kim S."/>
            <person name="Park M."/>
            <person name="Yeom S.I."/>
            <person name="Kim Y.M."/>
            <person name="Lee J.M."/>
            <person name="Lee H.A."/>
            <person name="Seo E."/>
            <person name="Choi J."/>
            <person name="Cheong K."/>
            <person name="Kim K.T."/>
            <person name="Jung K."/>
            <person name="Lee G.W."/>
            <person name="Oh S.K."/>
            <person name="Bae C."/>
            <person name="Kim S.B."/>
            <person name="Lee H.Y."/>
            <person name="Kim S.Y."/>
            <person name="Kim M.S."/>
            <person name="Kang B.C."/>
            <person name="Jo Y.D."/>
            <person name="Yang H.B."/>
            <person name="Jeong H.J."/>
            <person name="Kang W.H."/>
            <person name="Kwon J.K."/>
            <person name="Shin C."/>
            <person name="Lim J.Y."/>
            <person name="Park J.H."/>
            <person name="Huh J.H."/>
            <person name="Kim J.S."/>
            <person name="Kim B.D."/>
            <person name="Cohen O."/>
            <person name="Paran I."/>
            <person name="Suh M.C."/>
            <person name="Lee S.B."/>
            <person name="Kim Y.K."/>
            <person name="Shin Y."/>
            <person name="Noh S.J."/>
            <person name="Park J."/>
            <person name="Seo Y.S."/>
            <person name="Kwon S.Y."/>
            <person name="Kim H.A."/>
            <person name="Park J.M."/>
            <person name="Kim H.J."/>
            <person name="Choi S.B."/>
            <person name="Bosland P.W."/>
            <person name="Reeves G."/>
            <person name="Jo S.H."/>
            <person name="Lee B.W."/>
            <person name="Cho H.T."/>
            <person name="Choi H.S."/>
            <person name="Lee M.S."/>
            <person name="Yu Y."/>
            <person name="Do Choi Y."/>
            <person name="Park B.S."/>
            <person name="van Deynze A."/>
            <person name="Ashrafi H."/>
            <person name="Hill T."/>
            <person name="Kim W.T."/>
            <person name="Pai H.S."/>
            <person name="Ahn H.K."/>
            <person name="Yeam I."/>
            <person name="Giovannoni J.J."/>
            <person name="Rose J.K."/>
            <person name="Sorensen I."/>
            <person name="Lee S.J."/>
            <person name="Kim R.W."/>
            <person name="Choi I.Y."/>
            <person name="Choi B.S."/>
            <person name="Lim J.S."/>
            <person name="Lee Y.H."/>
            <person name="Choi D."/>
        </authorList>
    </citation>
    <scope>NUCLEOTIDE SEQUENCE [LARGE SCALE GENOMIC DNA]</scope>
    <source>
        <strain evidence="10">cv. CM334</strain>
    </source>
</reference>
<protein>
    <submittedName>
        <fullName evidence="9">Ethylene-responsive transcription factor ESR2</fullName>
    </submittedName>
</protein>
<dbReference type="Proteomes" id="UP000222542">
    <property type="component" value="Unassembled WGS sequence"/>
</dbReference>
<dbReference type="Pfam" id="PF00847">
    <property type="entry name" value="AP2"/>
    <property type="match status" value="1"/>
</dbReference>
<dbReference type="InterPro" id="IPR036955">
    <property type="entry name" value="AP2/ERF_dom_sf"/>
</dbReference>
<dbReference type="SMART" id="SM00380">
    <property type="entry name" value="AP2"/>
    <property type="match status" value="1"/>
</dbReference>
<dbReference type="KEGG" id="cann:107853860"/>
<dbReference type="PRINTS" id="PR00367">
    <property type="entry name" value="ETHRSPELEMNT"/>
</dbReference>
<evidence type="ECO:0000256" key="1">
    <source>
        <dbReference type="ARBA" id="ARBA00004123"/>
    </source>
</evidence>
<proteinExistence type="predicted"/>
<dbReference type="PANTHER" id="PTHR31677:SF118">
    <property type="entry name" value="OS04G0399800 PROTEIN"/>
    <property type="match status" value="1"/>
</dbReference>
<dbReference type="Gramene" id="PHT81063">
    <property type="protein sequence ID" value="PHT81063"/>
    <property type="gene ID" value="T459_14078"/>
</dbReference>
<dbReference type="SUPFAM" id="SSF54171">
    <property type="entry name" value="DNA-binding domain"/>
    <property type="match status" value="1"/>
</dbReference>
<reference evidence="9 10" key="2">
    <citation type="journal article" date="2017" name="Genome Biol.">
        <title>New reference genome sequences of hot pepper reveal the massive evolution of plant disease-resistance genes by retroduplication.</title>
        <authorList>
            <person name="Kim S."/>
            <person name="Park J."/>
            <person name="Yeom S.I."/>
            <person name="Kim Y.M."/>
            <person name="Seo E."/>
            <person name="Kim K.T."/>
            <person name="Kim M.S."/>
            <person name="Lee J.M."/>
            <person name="Cheong K."/>
            <person name="Shin H.S."/>
            <person name="Kim S.B."/>
            <person name="Han K."/>
            <person name="Lee J."/>
            <person name="Park M."/>
            <person name="Lee H.A."/>
            <person name="Lee H.Y."/>
            <person name="Lee Y."/>
            <person name="Oh S."/>
            <person name="Lee J.H."/>
            <person name="Choi E."/>
            <person name="Choi E."/>
            <person name="Lee S.E."/>
            <person name="Jeon J."/>
            <person name="Kim H."/>
            <person name="Choi G."/>
            <person name="Song H."/>
            <person name="Lee J."/>
            <person name="Lee S.C."/>
            <person name="Kwon J.K."/>
            <person name="Lee H.Y."/>
            <person name="Koo N."/>
            <person name="Hong Y."/>
            <person name="Kim R.W."/>
            <person name="Kang W.H."/>
            <person name="Huh J.H."/>
            <person name="Kang B.C."/>
            <person name="Yang T.J."/>
            <person name="Lee Y.H."/>
            <person name="Bennetzen J.L."/>
            <person name="Choi D."/>
        </authorList>
    </citation>
    <scope>NUCLEOTIDE SEQUENCE [LARGE SCALE GENOMIC DNA]</scope>
    <source>
        <strain evidence="10">cv. CM334</strain>
    </source>
</reference>
<evidence type="ECO:0000313" key="9">
    <source>
        <dbReference type="EMBL" id="PHT81063.1"/>
    </source>
</evidence>
<dbReference type="CDD" id="cd00018">
    <property type="entry name" value="AP2"/>
    <property type="match status" value="1"/>
</dbReference>
<dbReference type="GO" id="GO:0003700">
    <property type="term" value="F:DNA-binding transcription factor activity"/>
    <property type="evidence" value="ECO:0007669"/>
    <property type="project" value="InterPro"/>
</dbReference>
<dbReference type="Gene3D" id="3.30.730.10">
    <property type="entry name" value="AP2/ERF domain"/>
    <property type="match status" value="1"/>
</dbReference>
<dbReference type="AlphaFoldDB" id="A0A1U8FF11"/>
<evidence type="ECO:0000256" key="5">
    <source>
        <dbReference type="ARBA" id="ARBA00023163"/>
    </source>
</evidence>
<keyword evidence="3" id="KW-0805">Transcription regulation</keyword>
<comment type="caution">
    <text evidence="9">The sequence shown here is derived from an EMBL/GenBank/DDBJ whole genome shotgun (WGS) entry which is preliminary data.</text>
</comment>
<organism evidence="9 10">
    <name type="scientific">Capsicum annuum</name>
    <name type="common">Capsicum pepper</name>
    <dbReference type="NCBI Taxonomy" id="4072"/>
    <lineage>
        <taxon>Eukaryota</taxon>
        <taxon>Viridiplantae</taxon>
        <taxon>Streptophyta</taxon>
        <taxon>Embryophyta</taxon>
        <taxon>Tracheophyta</taxon>
        <taxon>Spermatophyta</taxon>
        <taxon>Magnoliopsida</taxon>
        <taxon>eudicotyledons</taxon>
        <taxon>Gunneridae</taxon>
        <taxon>Pentapetalae</taxon>
        <taxon>asterids</taxon>
        <taxon>lamiids</taxon>
        <taxon>Solanales</taxon>
        <taxon>Solanaceae</taxon>
        <taxon>Solanoideae</taxon>
        <taxon>Capsiceae</taxon>
        <taxon>Capsicum</taxon>
    </lineage>
</organism>
<comment type="subcellular location">
    <subcellularLocation>
        <location evidence="1">Nucleus</location>
    </subcellularLocation>
</comment>
<evidence type="ECO:0000256" key="4">
    <source>
        <dbReference type="ARBA" id="ARBA00023125"/>
    </source>
</evidence>
<dbReference type="STRING" id="4072.A0A1U8FF11"/>
<keyword evidence="10" id="KW-1185">Reference proteome</keyword>
<evidence type="ECO:0000256" key="7">
    <source>
        <dbReference type="SAM" id="MobiDB-lite"/>
    </source>
</evidence>
<gene>
    <name evidence="9" type="ORF">T459_14078</name>
</gene>
<feature type="domain" description="AP2/ERF" evidence="8">
    <location>
        <begin position="41"/>
        <end position="103"/>
    </location>
</feature>
<evidence type="ECO:0000313" key="10">
    <source>
        <dbReference type="Proteomes" id="UP000222542"/>
    </source>
</evidence>
<name>A0A1U8FF11_CAPAN</name>
<dbReference type="PROSITE" id="PS51032">
    <property type="entry name" value="AP2_ERF"/>
    <property type="match status" value="1"/>
</dbReference>
<accession>A0A1U8FF11</accession>
<dbReference type="InterPro" id="IPR001471">
    <property type="entry name" value="AP2/ERF_dom"/>
</dbReference>
<dbReference type="SMR" id="A0A1U8FF11"/>
<evidence type="ECO:0000256" key="6">
    <source>
        <dbReference type="ARBA" id="ARBA00023242"/>
    </source>
</evidence>
<dbReference type="InterPro" id="IPR016177">
    <property type="entry name" value="DNA-bd_dom_sf"/>
</dbReference>
<dbReference type="GO" id="GO:0005634">
    <property type="term" value="C:nucleus"/>
    <property type="evidence" value="ECO:0007669"/>
    <property type="project" value="UniProtKB-SubCell"/>
</dbReference>
<keyword evidence="6" id="KW-0539">Nucleus</keyword>
<sequence length="309" mass="34447">MDFIKSSTSSSTNKSTKPRKNNGASTQSVKQKAEEQQSNIRYLGVRRRPWGRYAAEIRDPTTKERHWLGTFDTAQEAALAYDRAARAMRSNNKSNKPTRTNFVYSDMPHGYSVTCIVSPDEVYQHQQQQILVFGQAENAPAPTVDCGARFSHFSASNMNNVGGDSGSGGADFALQQYYCNHNYDMHMEDSYRYDSNNTTSIELPPLPDDITSSGNNCYYFNEQSTQLPITTISEMGYNNSNNNDSLNEMIIGTNNEYQYGGSTITTTSGTTATAGSFSYFGFDDCLQPLQCSSNMQDKSNNNSLAYWFS</sequence>
<dbReference type="EMBL" id="AYRZ02000005">
    <property type="protein sequence ID" value="PHT81063.1"/>
    <property type="molecule type" value="Genomic_DNA"/>
</dbReference>
<feature type="compositionally biased region" description="Low complexity" evidence="7">
    <location>
        <begin position="1"/>
        <end position="15"/>
    </location>
</feature>
<evidence type="ECO:0000256" key="3">
    <source>
        <dbReference type="ARBA" id="ARBA00023015"/>
    </source>
</evidence>
<dbReference type="GO" id="GO:0009873">
    <property type="term" value="P:ethylene-activated signaling pathway"/>
    <property type="evidence" value="ECO:0007669"/>
    <property type="project" value="UniProtKB-KW"/>
</dbReference>
<evidence type="ECO:0000259" key="8">
    <source>
        <dbReference type="PROSITE" id="PS51032"/>
    </source>
</evidence>
<dbReference type="PANTHER" id="PTHR31677">
    <property type="entry name" value="AP2 DOMAIN CLASS TRANSCRIPTION FACTOR"/>
    <property type="match status" value="1"/>
</dbReference>
<dbReference type="OrthoDB" id="780830at2759"/>
<keyword evidence="4" id="KW-0238">DNA-binding</keyword>
<feature type="compositionally biased region" description="Polar residues" evidence="7">
    <location>
        <begin position="22"/>
        <end position="40"/>
    </location>
</feature>
<keyword evidence="5" id="KW-0804">Transcription</keyword>
<feature type="region of interest" description="Disordered" evidence="7">
    <location>
        <begin position="1"/>
        <end position="40"/>
    </location>
</feature>
<evidence type="ECO:0000256" key="2">
    <source>
        <dbReference type="ARBA" id="ARBA00022745"/>
    </source>
</evidence>
<dbReference type="GO" id="GO:0003677">
    <property type="term" value="F:DNA binding"/>
    <property type="evidence" value="ECO:0007669"/>
    <property type="project" value="UniProtKB-KW"/>
</dbReference>